<evidence type="ECO:0000256" key="2">
    <source>
        <dbReference type="ARBA" id="ARBA00008974"/>
    </source>
</evidence>
<evidence type="ECO:0000256" key="5">
    <source>
        <dbReference type="ARBA" id="ARBA00022989"/>
    </source>
</evidence>
<feature type="transmembrane region" description="Helical" evidence="8">
    <location>
        <begin position="225"/>
        <end position="244"/>
    </location>
</feature>
<feature type="transmembrane region" description="Helical" evidence="8">
    <location>
        <begin position="474"/>
        <end position="496"/>
    </location>
</feature>
<name>A0A4T0IWF1_WALIC</name>
<evidence type="ECO:0000256" key="7">
    <source>
        <dbReference type="PIRNR" id="PIRNR002744"/>
    </source>
</evidence>
<comment type="subcellular location">
    <subcellularLocation>
        <location evidence="1">Membrane</location>
        <topology evidence="1">Multi-pass membrane protein</topology>
    </subcellularLocation>
</comment>
<evidence type="ECO:0000313" key="9">
    <source>
        <dbReference type="EMBL" id="TIB31771.1"/>
    </source>
</evidence>
<dbReference type="Gene3D" id="1.10.4160.10">
    <property type="entry name" value="Hydantoin permease"/>
    <property type="match status" value="1"/>
</dbReference>
<dbReference type="PANTHER" id="PTHR31806:SF5">
    <property type="entry name" value="PURINE-CYTOSINE PERMEASE FCY21"/>
    <property type="match status" value="1"/>
</dbReference>
<comment type="caution">
    <text evidence="9">The sequence shown here is derived from an EMBL/GenBank/DDBJ whole genome shotgun (WGS) entry which is preliminary data.</text>
</comment>
<feature type="transmembrane region" description="Helical" evidence="8">
    <location>
        <begin position="167"/>
        <end position="187"/>
    </location>
</feature>
<dbReference type="GO" id="GO:0022857">
    <property type="term" value="F:transmembrane transporter activity"/>
    <property type="evidence" value="ECO:0007669"/>
    <property type="project" value="InterPro"/>
</dbReference>
<dbReference type="PIRSF" id="PIRSF002744">
    <property type="entry name" value="Pur-cyt_permease"/>
    <property type="match status" value="1"/>
</dbReference>
<evidence type="ECO:0000256" key="8">
    <source>
        <dbReference type="SAM" id="Phobius"/>
    </source>
</evidence>
<feature type="transmembrane region" description="Helical" evidence="8">
    <location>
        <begin position="54"/>
        <end position="75"/>
    </location>
</feature>
<organism evidence="9 10">
    <name type="scientific">Wallemia ichthyophaga</name>
    <dbReference type="NCBI Taxonomy" id="245174"/>
    <lineage>
        <taxon>Eukaryota</taxon>
        <taxon>Fungi</taxon>
        <taxon>Dikarya</taxon>
        <taxon>Basidiomycota</taxon>
        <taxon>Wallemiomycotina</taxon>
        <taxon>Wallemiomycetes</taxon>
        <taxon>Wallemiales</taxon>
        <taxon>Wallemiaceae</taxon>
        <taxon>Wallemia</taxon>
    </lineage>
</organism>
<feature type="transmembrane region" description="Helical" evidence="8">
    <location>
        <begin position="336"/>
        <end position="360"/>
    </location>
</feature>
<dbReference type="Proteomes" id="UP000310689">
    <property type="component" value="Unassembled WGS sequence"/>
</dbReference>
<accession>A0A4T0IWF1</accession>
<dbReference type="InterPro" id="IPR001248">
    <property type="entry name" value="Pur-cyt_permease"/>
</dbReference>
<dbReference type="PANTHER" id="PTHR31806">
    <property type="entry name" value="PURINE-CYTOSINE PERMEASE FCY2-RELATED"/>
    <property type="match status" value="1"/>
</dbReference>
<dbReference type="InterPro" id="IPR026030">
    <property type="entry name" value="Pur-cyt_permease_Fcy2/21/22"/>
</dbReference>
<reference evidence="9 10" key="1">
    <citation type="submission" date="2019-03" db="EMBL/GenBank/DDBJ databases">
        <title>Sequencing 23 genomes of Wallemia ichthyophaga.</title>
        <authorList>
            <person name="Gostincar C."/>
        </authorList>
    </citation>
    <scope>NUCLEOTIDE SEQUENCE [LARGE SCALE GENOMIC DNA]</scope>
    <source>
        <strain evidence="9 10">EXF-6200</strain>
    </source>
</reference>
<evidence type="ECO:0008006" key="11">
    <source>
        <dbReference type="Google" id="ProtNLM"/>
    </source>
</evidence>
<evidence type="ECO:0000256" key="4">
    <source>
        <dbReference type="ARBA" id="ARBA00022692"/>
    </source>
</evidence>
<feature type="transmembrane region" description="Helical" evidence="8">
    <location>
        <begin position="278"/>
        <end position="304"/>
    </location>
</feature>
<keyword evidence="3 7" id="KW-0813">Transport</keyword>
<feature type="transmembrane region" description="Helical" evidence="8">
    <location>
        <begin position="444"/>
        <end position="468"/>
    </location>
</feature>
<keyword evidence="4 8" id="KW-0812">Transmembrane</keyword>
<evidence type="ECO:0000256" key="3">
    <source>
        <dbReference type="ARBA" id="ARBA00022448"/>
    </source>
</evidence>
<evidence type="ECO:0000256" key="1">
    <source>
        <dbReference type="ARBA" id="ARBA00004141"/>
    </source>
</evidence>
<feature type="transmembrane region" description="Helical" evidence="8">
    <location>
        <begin position="193"/>
        <end position="213"/>
    </location>
</feature>
<sequence length="513" mass="54670">MGQSSDSSSQKVTVNSLKLRYNEFLIKSSVFGLEVRGIQPVADHERTPGLGPLINIWCIWISANSTVLTLSTGGLGPGSFSMSPRDSCLSILFFNLLGNLLPAYLSTFGPKLGMRQMCIARYSFGYYPVILVCLLNLIGMIGFCSLNAVSGAQVLSAVSSDDLSSSVGIVIIAVIALFVSFAGLRLLHTFERYAWAVSFLMFVFVASCAGRQLPAIHSVPFEPATAGSVLSFGAVILGYGMTWAPLASDFLILIDAYIGFLPLLQTAYIPAQTKSLKVFLATYLGLNVPLILLQCLGACVQVGAKAIPAWSDGYAAAGLGGLLDAVMHPLKGFRKVVLVILALGISSNNAPTIYSCALTLQTFLPQLVCVPRFLLSTVATGIYLPIAIVIATRFEDALNNFLSCLGYWSALFAGVLITDHLLFKRGDFTAYNTSHWDSPHKLPYGGAALLAGAVGAGVVVVSMAQVWWTGPLAALIGAGGDIATELGFVVAALSYIPLKWLEMKLKLDRSVIR</sequence>
<feature type="transmembrane region" description="Helical" evidence="8">
    <location>
        <begin position="125"/>
        <end position="146"/>
    </location>
</feature>
<feature type="transmembrane region" description="Helical" evidence="8">
    <location>
        <begin position="87"/>
        <end position="105"/>
    </location>
</feature>
<dbReference type="EMBL" id="SPOI01000220">
    <property type="protein sequence ID" value="TIB31771.1"/>
    <property type="molecule type" value="Genomic_DNA"/>
</dbReference>
<dbReference type="AlphaFoldDB" id="A0A4T0IWF1"/>
<proteinExistence type="inferred from homology"/>
<gene>
    <name evidence="9" type="ORF">E3P86_03268</name>
</gene>
<dbReference type="GO" id="GO:0005886">
    <property type="term" value="C:plasma membrane"/>
    <property type="evidence" value="ECO:0007669"/>
    <property type="project" value="TreeGrafter"/>
</dbReference>
<evidence type="ECO:0000256" key="6">
    <source>
        <dbReference type="ARBA" id="ARBA00023136"/>
    </source>
</evidence>
<feature type="transmembrane region" description="Helical" evidence="8">
    <location>
        <begin position="250"/>
        <end position="271"/>
    </location>
</feature>
<keyword evidence="6 7" id="KW-0472">Membrane</keyword>
<evidence type="ECO:0000313" key="10">
    <source>
        <dbReference type="Proteomes" id="UP000310689"/>
    </source>
</evidence>
<feature type="transmembrane region" description="Helical" evidence="8">
    <location>
        <begin position="372"/>
        <end position="393"/>
    </location>
</feature>
<keyword evidence="5 8" id="KW-1133">Transmembrane helix</keyword>
<protein>
    <recommendedName>
        <fullName evidence="11">Purine-cytosine permease fcyB</fullName>
    </recommendedName>
</protein>
<feature type="transmembrane region" description="Helical" evidence="8">
    <location>
        <begin position="405"/>
        <end position="423"/>
    </location>
</feature>
<dbReference type="Pfam" id="PF02133">
    <property type="entry name" value="Transp_cyt_pur"/>
    <property type="match status" value="1"/>
</dbReference>
<comment type="similarity">
    <text evidence="2 7">Belongs to the purine-cytosine permease (2.A.39) family.</text>
</comment>